<dbReference type="EMBL" id="CP077717">
    <property type="protein sequence ID" value="QXJ28570.1"/>
    <property type="molecule type" value="Genomic_DNA"/>
</dbReference>
<name>A0A8F5BNS1_SACSH</name>
<dbReference type="AlphaFoldDB" id="A0A8F5BNS1"/>
<sequence length="353" mass="40366">MKSEKKLDIARNEFIKSFNYLVGIMRMNGLSRKVAVSLSLMALIGGGASIRNASITLGLNYANLLKALENLENAWRDYLEALSKVIVGPVVVIVDDTFDHKLYSRVEGVASRYGNYFAWCSVHKRFEPGIQVLTIALYDLATGKSYLVGAFPYATRKMWESGMVNEFKTKIEMSAEIIEILKRRFSVCRIVFDSWYWSEKLVKGSVVSELKSNRRLLRVRSLKGEKTLGVEGHPHVGDLPPGSYLADLTLGDRVITVKLLILVYKGNRLNLYATDLNLSDEEIEMTWKIRWEIEKLHRNVKTLSVQDTSFLKRRRLQGYLFLFVMVVNAARDLVSSLNRKSVEELLRFVEIRL</sequence>
<dbReference type="RefSeq" id="WP_218267380.1">
    <property type="nucleotide sequence ID" value="NZ_CP077717.1"/>
</dbReference>
<dbReference type="Pfam" id="PF04693">
    <property type="entry name" value="DDE_Tnp_2"/>
    <property type="match status" value="1"/>
</dbReference>
<reference evidence="1" key="1">
    <citation type="journal article" date="2021" name="Environ. Microbiol.">
        <title>New insights into the diversity and evolution of the archaeal mobilome from three complete genomes of Saccharolobus shibatae.</title>
        <authorList>
            <person name="Medvedeva S."/>
            <person name="Brandt D."/>
            <person name="Cvirkaite-Krupovic V."/>
            <person name="Liu Y."/>
            <person name="Severinov K."/>
            <person name="Ishino S."/>
            <person name="Ishino Y."/>
            <person name="Prangishvili D."/>
            <person name="Kalinowski J."/>
            <person name="Krupovic M."/>
        </authorList>
    </citation>
    <scope>NUCLEOTIDE SEQUENCE</scope>
    <source>
        <strain evidence="1">B12</strain>
    </source>
</reference>
<dbReference type="Proteomes" id="UP000694018">
    <property type="component" value="Chromosome"/>
</dbReference>
<proteinExistence type="predicted"/>
<gene>
    <name evidence="1" type="ORF">J5U23_01439</name>
</gene>
<accession>A0A8F5BNS1</accession>
<dbReference type="OrthoDB" id="43182at2157"/>
<evidence type="ECO:0008006" key="3">
    <source>
        <dbReference type="Google" id="ProtNLM"/>
    </source>
</evidence>
<evidence type="ECO:0000313" key="2">
    <source>
        <dbReference type="Proteomes" id="UP000694018"/>
    </source>
</evidence>
<dbReference type="InterPro" id="IPR006783">
    <property type="entry name" value="Transposase_ISC1217"/>
</dbReference>
<organism evidence="1 2">
    <name type="scientific">Saccharolobus shibatae (strain ATCC 51178 / DSM 5389 / JCM 8931 / NBRC 15437 / B12)</name>
    <name type="common">Sulfolobus shibatae</name>
    <dbReference type="NCBI Taxonomy" id="523848"/>
    <lineage>
        <taxon>Archaea</taxon>
        <taxon>Thermoproteota</taxon>
        <taxon>Thermoprotei</taxon>
        <taxon>Sulfolobales</taxon>
        <taxon>Sulfolobaceae</taxon>
        <taxon>Saccharolobus</taxon>
    </lineage>
</organism>
<dbReference type="GeneID" id="65563017"/>
<dbReference type="KEGG" id="sshi:J5U23_01439"/>
<evidence type="ECO:0000313" key="1">
    <source>
        <dbReference type="EMBL" id="QXJ28570.1"/>
    </source>
</evidence>
<protein>
    <recommendedName>
        <fullName evidence="3">Transposase, ISC1217</fullName>
    </recommendedName>
</protein>